<evidence type="ECO:0000313" key="1">
    <source>
        <dbReference type="EMBL" id="WNZ44141.1"/>
    </source>
</evidence>
<name>A0AA97AUC6_LEPBY</name>
<proteinExistence type="predicted"/>
<reference evidence="1" key="2">
    <citation type="submission" date="2023-07" db="EMBL/GenBank/DDBJ databases">
        <authorList>
            <person name="Bai X.-H."/>
            <person name="Wang H.-H."/>
            <person name="Wang J."/>
            <person name="Ma M.-Y."/>
            <person name="Hu H.-H."/>
            <person name="Song Z.-L."/>
            <person name="Ma H.-G."/>
            <person name="Fan Y."/>
            <person name="Du C.-Y."/>
            <person name="Xu J.-C."/>
        </authorList>
    </citation>
    <scope>NUCLEOTIDE SEQUENCE</scope>
    <source>
        <strain evidence="1">CZ1</strain>
    </source>
</reference>
<sequence length="221" mass="25566">MTTTKHHIGTKRFTFQSFEDESHLECLCQLSLQGRTVGAYLLRDRQTFSLVFGFRVPGVHTLLTNEQIEGTLKQLEQGLQGFRPQDRLRIHWRSFANDQSRQSELADLIDRTPCIESQFLLLAQQSHTHRLTERADHQPKQLFLFATYTLEPGEQSKDRLEKLLAWLLHHYDELKGLKEDNDRAYYIQLLTQAFTNHLREATGLTSATRTALSVSGVQLQT</sequence>
<dbReference type="RefSeq" id="WP_316426331.1">
    <property type="nucleotide sequence ID" value="NZ_CP130144.1"/>
</dbReference>
<gene>
    <name evidence="1" type="ORF">Q2T42_20125</name>
</gene>
<dbReference type="EMBL" id="CP130144">
    <property type="protein sequence ID" value="WNZ44141.1"/>
    <property type="molecule type" value="Genomic_DNA"/>
</dbReference>
<accession>A0AA97AUC6</accession>
<protein>
    <submittedName>
        <fullName evidence="1">Uncharacterized protein</fullName>
    </submittedName>
</protein>
<organism evidence="1">
    <name type="scientific">Leptolyngbya boryana CZ1</name>
    <dbReference type="NCBI Taxonomy" id="3060204"/>
    <lineage>
        <taxon>Bacteria</taxon>
        <taxon>Bacillati</taxon>
        <taxon>Cyanobacteriota</taxon>
        <taxon>Cyanophyceae</taxon>
        <taxon>Leptolyngbyales</taxon>
        <taxon>Leptolyngbyaceae</taxon>
        <taxon>Leptolyngbya group</taxon>
        <taxon>Leptolyngbya</taxon>
    </lineage>
</organism>
<reference evidence="1" key="1">
    <citation type="journal article" date="2023" name="Plants (Basel)">
        <title>Genomic Analysis of Leptolyngbya boryana CZ1 Reveals Efficient Carbon Fixation Modules.</title>
        <authorList>
            <person name="Bai X."/>
            <person name="Wang H."/>
            <person name="Cheng W."/>
            <person name="Wang J."/>
            <person name="Ma M."/>
            <person name="Hu H."/>
            <person name="Song Z."/>
            <person name="Ma H."/>
            <person name="Fan Y."/>
            <person name="Du C."/>
            <person name="Xu J."/>
        </authorList>
    </citation>
    <scope>NUCLEOTIDE SEQUENCE</scope>
    <source>
        <strain evidence="1">CZ1</strain>
    </source>
</reference>
<dbReference type="AlphaFoldDB" id="A0AA97AUC6"/>